<dbReference type="InterPro" id="IPR001736">
    <property type="entry name" value="PLipase_D/transphosphatidylase"/>
</dbReference>
<name>A0ABX9BYK5_9BURK</name>
<dbReference type="EC" id="3.1.4.4" evidence="3"/>
<reference evidence="8 9" key="1">
    <citation type="submission" date="2014-12" db="EMBL/GenBank/DDBJ databases">
        <title>Complete genome sequence of Herbaspirillum rubrisubalbicans Os38.</title>
        <authorList>
            <person name="Chen M."/>
            <person name="An Q."/>
        </authorList>
    </citation>
    <scope>NUCLEOTIDE SEQUENCE [LARGE SCALE GENOMIC DNA]</scope>
    <source>
        <strain evidence="8 9">Os38</strain>
    </source>
</reference>
<comment type="caution">
    <text evidence="8">The sequence shown here is derived from an EMBL/GenBank/DDBJ whole genome shotgun (WGS) entry which is preliminary data.</text>
</comment>
<organism evidence="8 9">
    <name type="scientific">Herbaspirillum rubrisubalbicans</name>
    <dbReference type="NCBI Taxonomy" id="80842"/>
    <lineage>
        <taxon>Bacteria</taxon>
        <taxon>Pseudomonadati</taxon>
        <taxon>Pseudomonadota</taxon>
        <taxon>Betaproteobacteria</taxon>
        <taxon>Burkholderiales</taxon>
        <taxon>Oxalobacteraceae</taxon>
        <taxon>Herbaspirillum</taxon>
    </lineage>
</organism>
<evidence type="ECO:0000256" key="3">
    <source>
        <dbReference type="ARBA" id="ARBA00012027"/>
    </source>
</evidence>
<dbReference type="InterPro" id="IPR025202">
    <property type="entry name" value="PLD-like_dom"/>
</dbReference>
<dbReference type="PANTHER" id="PTHR43856">
    <property type="entry name" value="CARDIOLIPIN HYDROLASE"/>
    <property type="match status" value="1"/>
</dbReference>
<dbReference type="RefSeq" id="WP_112069456.1">
    <property type="nucleotide sequence ID" value="NZ_JUGD01000024.1"/>
</dbReference>
<protein>
    <recommendedName>
        <fullName evidence="3">phospholipase D</fullName>
        <ecNumber evidence="3">3.1.4.4</ecNumber>
    </recommendedName>
</protein>
<dbReference type="PROSITE" id="PS50035">
    <property type="entry name" value="PLD"/>
    <property type="match status" value="1"/>
</dbReference>
<evidence type="ECO:0000259" key="7">
    <source>
        <dbReference type="PROSITE" id="PS50035"/>
    </source>
</evidence>
<evidence type="ECO:0000256" key="6">
    <source>
        <dbReference type="ARBA" id="ARBA00023098"/>
    </source>
</evidence>
<dbReference type="PANTHER" id="PTHR43856:SF1">
    <property type="entry name" value="MITOCHONDRIAL CARDIOLIPIN HYDROLASE"/>
    <property type="match status" value="1"/>
</dbReference>
<sequence>MRVTASSNGVRVNAIAGTRVVLLGFDIDQAQRAGCLGFAIQRHDLKTGEVVWMRGMKTFEKNQPHTTLGQMFSSQQHPFQSFQWLDYSVNPGQGYTYEVHPTYGTPQALAVRDGAEVTVSTETEWGEPHSVFFNRGSVATQEYARRFQNRRPSEVGQAAYDWLSRGLHEALLAFIARADSSDWKVYAAIYEFQDAPALDALAQASARGAEVHALFDAIPGDDHPLVKNEKAIAAAGIDALCIPRTHGKIMHNKFVVLTYKGTAKAVWTGSTNWTENGIYGHSNLGHVVQDDVLAQAFLTYWERLSTDPKTDRTSDYKASNVAQTPAPVADWPRNLACVFSPRSNPDALDWYGELAASASSGLFASFAFGMNKVFQKVFARDDDDVLRFALMDKRTAQTREPARSNDLAAIHAIAARKNVVLAVGNNIVTNEFDRWLAEMHQIVDHVNVPWIHTKYMLIDPLGDKPIVISGSANFSDASTTENDENMLVIYADKRVADIYLGEFMRLHSHYAFREAVAIHVEHGGKPDDWRPQYLLDTDAWQSPYFNPDDSSGRFLRRQFFAQAMSL</sequence>
<evidence type="ECO:0000256" key="2">
    <source>
        <dbReference type="ARBA" id="ARBA00008664"/>
    </source>
</evidence>
<evidence type="ECO:0000313" key="9">
    <source>
        <dbReference type="Proteomes" id="UP000248631"/>
    </source>
</evidence>
<dbReference type="EMBL" id="JUGD01000024">
    <property type="protein sequence ID" value="RAM62842.1"/>
    <property type="molecule type" value="Genomic_DNA"/>
</dbReference>
<dbReference type="Gene3D" id="3.30.870.10">
    <property type="entry name" value="Endonuclease Chain A"/>
    <property type="match status" value="2"/>
</dbReference>
<evidence type="ECO:0000256" key="5">
    <source>
        <dbReference type="ARBA" id="ARBA00022963"/>
    </source>
</evidence>
<comment type="catalytic activity">
    <reaction evidence="1">
        <text>a 1,2-diacyl-sn-glycero-3-phosphocholine + H2O = a 1,2-diacyl-sn-glycero-3-phosphate + choline + H(+)</text>
        <dbReference type="Rhea" id="RHEA:14445"/>
        <dbReference type="ChEBI" id="CHEBI:15354"/>
        <dbReference type="ChEBI" id="CHEBI:15377"/>
        <dbReference type="ChEBI" id="CHEBI:15378"/>
        <dbReference type="ChEBI" id="CHEBI:57643"/>
        <dbReference type="ChEBI" id="CHEBI:58608"/>
        <dbReference type="EC" id="3.1.4.4"/>
    </reaction>
</comment>
<keyword evidence="9" id="KW-1185">Reference proteome</keyword>
<evidence type="ECO:0000256" key="1">
    <source>
        <dbReference type="ARBA" id="ARBA00000798"/>
    </source>
</evidence>
<comment type="similarity">
    <text evidence="2">Belongs to the phospholipase D family.</text>
</comment>
<evidence type="ECO:0000313" key="8">
    <source>
        <dbReference type="EMBL" id="RAM62842.1"/>
    </source>
</evidence>
<feature type="domain" description="PLD phosphodiesterase" evidence="7">
    <location>
        <begin position="447"/>
        <end position="478"/>
    </location>
</feature>
<evidence type="ECO:0000256" key="4">
    <source>
        <dbReference type="ARBA" id="ARBA00022801"/>
    </source>
</evidence>
<dbReference type="Pfam" id="PF13091">
    <property type="entry name" value="PLDc_2"/>
    <property type="match status" value="2"/>
</dbReference>
<gene>
    <name evidence="8" type="ORF">RB24_19640</name>
</gene>
<dbReference type="CDD" id="cd09172">
    <property type="entry name" value="PLDc_Nuc_like_unchar1_1"/>
    <property type="match status" value="1"/>
</dbReference>
<dbReference type="InterPro" id="IPR051406">
    <property type="entry name" value="PLD_domain"/>
</dbReference>
<dbReference type="Proteomes" id="UP000248631">
    <property type="component" value="Unassembled WGS sequence"/>
</dbReference>
<proteinExistence type="inferred from homology"/>
<accession>A0ABX9BYK5</accession>
<keyword evidence="6" id="KW-0443">Lipid metabolism</keyword>
<keyword evidence="4" id="KW-0378">Hydrolase</keyword>
<keyword evidence="5" id="KW-0442">Lipid degradation</keyword>
<dbReference type="SUPFAM" id="SSF56024">
    <property type="entry name" value="Phospholipase D/nuclease"/>
    <property type="match status" value="2"/>
</dbReference>